<gene>
    <name evidence="4" type="ORF">DGD08_14710</name>
</gene>
<name>A0A3D4VBG6_9BACT</name>
<dbReference type="Pfam" id="PF13487">
    <property type="entry name" value="HD_5"/>
    <property type="match status" value="1"/>
</dbReference>
<keyword evidence="1" id="KW-1133">Transmembrane helix</keyword>
<feature type="transmembrane region" description="Helical" evidence="1">
    <location>
        <begin position="6"/>
        <end position="25"/>
    </location>
</feature>
<feature type="transmembrane region" description="Helical" evidence="1">
    <location>
        <begin position="198"/>
        <end position="217"/>
    </location>
</feature>
<evidence type="ECO:0000259" key="3">
    <source>
        <dbReference type="PROSITE" id="PS51832"/>
    </source>
</evidence>
<evidence type="ECO:0000313" key="4">
    <source>
        <dbReference type="EMBL" id="HCT58453.1"/>
    </source>
</evidence>
<feature type="transmembrane region" description="Helical" evidence="1">
    <location>
        <begin position="32"/>
        <end position="53"/>
    </location>
</feature>
<accession>A0A3D4VBG6</accession>
<protein>
    <submittedName>
        <fullName evidence="4">HD-GYP domain-containing protein</fullName>
    </submittedName>
</protein>
<organism evidence="4 5">
    <name type="scientific">Gemmatimonas aurantiaca</name>
    <dbReference type="NCBI Taxonomy" id="173480"/>
    <lineage>
        <taxon>Bacteria</taxon>
        <taxon>Pseudomonadati</taxon>
        <taxon>Gemmatimonadota</taxon>
        <taxon>Gemmatimonadia</taxon>
        <taxon>Gemmatimonadales</taxon>
        <taxon>Gemmatimonadaceae</taxon>
        <taxon>Gemmatimonas</taxon>
    </lineage>
</organism>
<reference evidence="4 5" key="1">
    <citation type="journal article" date="2018" name="Nat. Biotechnol.">
        <title>A standardized bacterial taxonomy based on genome phylogeny substantially revises the tree of life.</title>
        <authorList>
            <person name="Parks D.H."/>
            <person name="Chuvochina M."/>
            <person name="Waite D.W."/>
            <person name="Rinke C."/>
            <person name="Skarshewski A."/>
            <person name="Chaumeil P.A."/>
            <person name="Hugenholtz P."/>
        </authorList>
    </citation>
    <scope>NUCLEOTIDE SEQUENCE [LARGE SCALE GENOMIC DNA]</scope>
    <source>
        <strain evidence="4">UBA8844</strain>
    </source>
</reference>
<feature type="domain" description="HD-GYP" evidence="3">
    <location>
        <begin position="223"/>
        <end position="419"/>
    </location>
</feature>
<sequence>MKTSVIAYVYAIVVAAAASLVGLYFYQPVVDFSLLAGAGWLTLVAFLGTILSYRVQGSTFGAVSFIPFLTAFVLYPSWATIAIVGFSALVAEMLKPKLAIKRAFNVSQIVLAGCVSIGCYLLFGGKPLEVDPSFQSVPHIAAVVVFLVVNTLAVAAVIGLAEGKSIVKTWVSGNAAGLVYDIVAVPGVFAFGRAYVDWGNWGVGVLCALILGLRLTYQSKHQLETTNKELLELFVHTVEFRDPYTSGHSQRVSRYSRIIAQVVGLTPKEIDRISVAALLHDVGKIHEIFAPILMKPGRLTPEERAIMELHPIKSAELVAKISDLQDIVPAVRHHHENWDGTGYPDQLKGREIPLGSRIIMFADTIDAMTTDRPYRKALGEVEVRDELRKFRGIQFDPDICDALIGSPDFRRLFDSADSGKVHSLTQILEIVRKRVKTPAVA</sequence>
<dbReference type="InterPro" id="IPR003607">
    <property type="entry name" value="HD/PDEase_dom"/>
</dbReference>
<dbReference type="SUPFAM" id="SSF109604">
    <property type="entry name" value="HD-domain/PDEase-like"/>
    <property type="match status" value="1"/>
</dbReference>
<dbReference type="PROSITE" id="PS51831">
    <property type="entry name" value="HD"/>
    <property type="match status" value="1"/>
</dbReference>
<comment type="caution">
    <text evidence="4">The sequence shown here is derived from an EMBL/GenBank/DDBJ whole genome shotgun (WGS) entry which is preliminary data.</text>
</comment>
<dbReference type="AlphaFoldDB" id="A0A3D4VBG6"/>
<dbReference type="PROSITE" id="PS51832">
    <property type="entry name" value="HD_GYP"/>
    <property type="match status" value="1"/>
</dbReference>
<evidence type="ECO:0000313" key="5">
    <source>
        <dbReference type="Proteomes" id="UP000264071"/>
    </source>
</evidence>
<feature type="transmembrane region" description="Helical" evidence="1">
    <location>
        <begin position="103"/>
        <end position="123"/>
    </location>
</feature>
<dbReference type="SMART" id="SM00471">
    <property type="entry name" value="HDc"/>
    <property type="match status" value="1"/>
</dbReference>
<evidence type="ECO:0000259" key="2">
    <source>
        <dbReference type="PROSITE" id="PS51831"/>
    </source>
</evidence>
<dbReference type="OMA" id="VFAQYHR"/>
<feature type="transmembrane region" description="Helical" evidence="1">
    <location>
        <begin position="65"/>
        <end position="91"/>
    </location>
</feature>
<dbReference type="PANTHER" id="PTHR43155">
    <property type="entry name" value="CYCLIC DI-GMP PHOSPHODIESTERASE PA4108-RELATED"/>
    <property type="match status" value="1"/>
</dbReference>
<feature type="transmembrane region" description="Helical" evidence="1">
    <location>
        <begin position="139"/>
        <end position="161"/>
    </location>
</feature>
<keyword evidence="1" id="KW-0472">Membrane</keyword>
<evidence type="ECO:0000256" key="1">
    <source>
        <dbReference type="SAM" id="Phobius"/>
    </source>
</evidence>
<dbReference type="Proteomes" id="UP000264071">
    <property type="component" value="Unassembled WGS sequence"/>
</dbReference>
<feature type="transmembrane region" description="Helical" evidence="1">
    <location>
        <begin position="173"/>
        <end position="192"/>
    </location>
</feature>
<feature type="domain" description="HD" evidence="2">
    <location>
        <begin position="245"/>
        <end position="368"/>
    </location>
</feature>
<dbReference type="CDD" id="cd00077">
    <property type="entry name" value="HDc"/>
    <property type="match status" value="1"/>
</dbReference>
<dbReference type="Gene3D" id="1.10.3210.10">
    <property type="entry name" value="Hypothetical protein af1432"/>
    <property type="match status" value="1"/>
</dbReference>
<keyword evidence="1" id="KW-0812">Transmembrane</keyword>
<dbReference type="InterPro" id="IPR006674">
    <property type="entry name" value="HD_domain"/>
</dbReference>
<dbReference type="EMBL" id="DPIY01000010">
    <property type="protein sequence ID" value="HCT58453.1"/>
    <property type="molecule type" value="Genomic_DNA"/>
</dbReference>
<dbReference type="InterPro" id="IPR037522">
    <property type="entry name" value="HD_GYP_dom"/>
</dbReference>
<proteinExistence type="predicted"/>